<dbReference type="PROSITE" id="PS00913">
    <property type="entry name" value="ADH_IRON_1"/>
    <property type="match status" value="1"/>
</dbReference>
<dbReference type="InterPro" id="IPR039697">
    <property type="entry name" value="Alcohol_dehydrogenase_Fe"/>
</dbReference>
<dbReference type="PANTHER" id="PTHR11496:SF102">
    <property type="entry name" value="ALCOHOL DEHYDROGENASE 4"/>
    <property type="match status" value="1"/>
</dbReference>
<dbReference type="PROSITE" id="PS00060">
    <property type="entry name" value="ADH_IRON_2"/>
    <property type="match status" value="1"/>
</dbReference>
<evidence type="ECO:0000259" key="5">
    <source>
        <dbReference type="Pfam" id="PF25137"/>
    </source>
</evidence>
<dbReference type="EC" id="1.1.1.1" evidence="6"/>
<dbReference type="Proteomes" id="UP000005561">
    <property type="component" value="Unassembled WGS sequence"/>
</dbReference>
<evidence type="ECO:0000256" key="3">
    <source>
        <dbReference type="ARBA" id="ARBA00023027"/>
    </source>
</evidence>
<dbReference type="Gene3D" id="3.40.50.1970">
    <property type="match status" value="1"/>
</dbReference>
<proteinExistence type="inferred from homology"/>
<evidence type="ECO:0000256" key="2">
    <source>
        <dbReference type="ARBA" id="ARBA00023002"/>
    </source>
</evidence>
<dbReference type="PANTHER" id="PTHR11496">
    <property type="entry name" value="ALCOHOL DEHYDROGENASE"/>
    <property type="match status" value="1"/>
</dbReference>
<dbReference type="Gene3D" id="1.20.1090.10">
    <property type="entry name" value="Dehydroquinate synthase-like - alpha domain"/>
    <property type="match status" value="1"/>
</dbReference>
<accession>C6LCQ2</accession>
<dbReference type="AlphaFoldDB" id="C6LCQ2"/>
<sequence length="405" mass="45167">MNICVRGGCRIFQKVMKYGMYLMPWRTPEVIEGEDGLIRLAEKLKEEAYHCVLVVTDKNLAEIGLHLELTDVLEMYEVPYVLYADTIPNPTISNIEEALALYKEAQCEAIVAIGGGSAMDCGKVVGARAAKPHQPVRKMKGILKIHKKTPPFYAIPTTAGTGSETTLAAVITDEKTRHKYPINDFPLIPDYAVLDAELTRRLPRQITATTGMDVLTHAVEAYIGNSNTKKTTEQAKCAVRLVFDYLYRAYKDGDDMEARGFMQEASFQAGAAFTRAYVGNVHAMAHALGGAYRVPHGLANAVILPYVLDYYGKAVYKKLSELADVAGIALEENSEEENAKLFIAKIRELNRKMNIPEKISGIREKDIPVLAVWASQEANPLYPVPVIFGRKDFRTLYRQIMEEKK</sequence>
<dbReference type="SUPFAM" id="SSF56796">
    <property type="entry name" value="Dehydroquinate synthase-like"/>
    <property type="match status" value="1"/>
</dbReference>
<evidence type="ECO:0000259" key="4">
    <source>
        <dbReference type="Pfam" id="PF00465"/>
    </source>
</evidence>
<dbReference type="GO" id="GO:0004022">
    <property type="term" value="F:alcohol dehydrogenase (NAD+) activity"/>
    <property type="evidence" value="ECO:0007669"/>
    <property type="project" value="UniProtKB-EC"/>
</dbReference>
<comment type="similarity">
    <text evidence="1">Belongs to the iron-containing alcohol dehydrogenase family.</text>
</comment>
<protein>
    <submittedName>
        <fullName evidence="6">Alcohol dehydrogenase, iron-dependent</fullName>
        <ecNumber evidence="6">1.1.1.1</ecNumber>
    </submittedName>
</protein>
<dbReference type="FunFam" id="1.20.1090.10:FF:000001">
    <property type="entry name" value="Aldehyde-alcohol dehydrogenase"/>
    <property type="match status" value="1"/>
</dbReference>
<reference evidence="6" key="1">
    <citation type="submission" date="2009-07" db="EMBL/GenBank/DDBJ databases">
        <authorList>
            <person name="Weinstock G."/>
            <person name="Sodergren E."/>
            <person name="Clifton S."/>
            <person name="Fulton L."/>
            <person name="Fulton B."/>
            <person name="Courtney L."/>
            <person name="Fronick C."/>
            <person name="Harrison M."/>
            <person name="Strong C."/>
            <person name="Farmer C."/>
            <person name="Delahaunty K."/>
            <person name="Markovic C."/>
            <person name="Hall O."/>
            <person name="Minx P."/>
            <person name="Tomlinson C."/>
            <person name="Mitreva M."/>
            <person name="Nelson J."/>
            <person name="Hou S."/>
            <person name="Wollam A."/>
            <person name="Pepin K.H."/>
            <person name="Johnson M."/>
            <person name="Bhonagiri V."/>
            <person name="Nash W.E."/>
            <person name="Warren W."/>
            <person name="Chinwalla A."/>
            <person name="Mardis E.R."/>
            <person name="Wilson R.K."/>
        </authorList>
    </citation>
    <scope>NUCLEOTIDE SEQUENCE [LARGE SCALE GENOMIC DNA]</scope>
    <source>
        <strain evidence="6">DSM 14469</strain>
    </source>
</reference>
<evidence type="ECO:0000313" key="6">
    <source>
        <dbReference type="EMBL" id="EET61716.1"/>
    </source>
</evidence>
<dbReference type="CDD" id="cd08189">
    <property type="entry name" value="Fe-ADH-like"/>
    <property type="match status" value="1"/>
</dbReference>
<evidence type="ECO:0000256" key="1">
    <source>
        <dbReference type="ARBA" id="ARBA00007358"/>
    </source>
</evidence>
<dbReference type="EMBL" id="ACCL02000005">
    <property type="protein sequence ID" value="EET61716.1"/>
    <property type="molecule type" value="Genomic_DNA"/>
</dbReference>
<organism evidence="6 7">
    <name type="scientific">Marvinbryantia formatexigens DSM 14469</name>
    <dbReference type="NCBI Taxonomy" id="478749"/>
    <lineage>
        <taxon>Bacteria</taxon>
        <taxon>Bacillati</taxon>
        <taxon>Bacillota</taxon>
        <taxon>Clostridia</taxon>
        <taxon>Lachnospirales</taxon>
        <taxon>Lachnospiraceae</taxon>
        <taxon>Marvinbryantia</taxon>
    </lineage>
</organism>
<dbReference type="InterPro" id="IPR001670">
    <property type="entry name" value="ADH_Fe/GldA"/>
</dbReference>
<dbReference type="Pfam" id="PF25137">
    <property type="entry name" value="ADH_Fe_C"/>
    <property type="match status" value="1"/>
</dbReference>
<dbReference type="Pfam" id="PF00465">
    <property type="entry name" value="Fe-ADH"/>
    <property type="match status" value="1"/>
</dbReference>
<dbReference type="InterPro" id="IPR056798">
    <property type="entry name" value="ADH_Fe_C"/>
</dbReference>
<evidence type="ECO:0000313" key="7">
    <source>
        <dbReference type="Proteomes" id="UP000005561"/>
    </source>
</evidence>
<keyword evidence="7" id="KW-1185">Reference proteome</keyword>
<dbReference type="GO" id="GO:0046872">
    <property type="term" value="F:metal ion binding"/>
    <property type="evidence" value="ECO:0007669"/>
    <property type="project" value="InterPro"/>
</dbReference>
<keyword evidence="3" id="KW-0520">NAD</keyword>
<dbReference type="STRING" id="168384.SAMN05660368_00058"/>
<dbReference type="InterPro" id="IPR018211">
    <property type="entry name" value="ADH_Fe_CS"/>
</dbReference>
<dbReference type="FunFam" id="3.40.50.1970:FF:000003">
    <property type="entry name" value="Alcohol dehydrogenase, iron-containing"/>
    <property type="match status" value="1"/>
</dbReference>
<keyword evidence="2 6" id="KW-0560">Oxidoreductase</keyword>
<dbReference type="eggNOG" id="COG1454">
    <property type="taxonomic scope" value="Bacteria"/>
</dbReference>
<feature type="domain" description="Alcohol dehydrogenase iron-type/glycerol dehydrogenase GldA" evidence="4">
    <location>
        <begin position="29"/>
        <end position="195"/>
    </location>
</feature>
<name>C6LCQ2_9FIRM</name>
<feature type="domain" description="Fe-containing alcohol dehydrogenase-like C-terminal" evidence="5">
    <location>
        <begin position="207"/>
        <end position="400"/>
    </location>
</feature>
<comment type="caution">
    <text evidence="6">The sequence shown here is derived from an EMBL/GenBank/DDBJ whole genome shotgun (WGS) entry which is preliminary data.</text>
</comment>
<gene>
    <name evidence="6" type="ORF">BRYFOR_06399</name>
</gene>
<dbReference type="RefSeq" id="WP_006861194.1">
    <property type="nucleotide sequence ID" value="NZ_ACCL02000005.1"/>
</dbReference>
<dbReference type="OrthoDB" id="9804734at2"/>